<reference evidence="1" key="1">
    <citation type="submission" date="2023-02" db="EMBL/GenBank/DDBJ databases">
        <title>Tahibacter soli sp. nov. isolated from soil.</title>
        <authorList>
            <person name="Baek J.H."/>
            <person name="Lee J.K."/>
            <person name="Choi D.G."/>
            <person name="Jeon C.O."/>
        </authorList>
    </citation>
    <scope>NUCLEOTIDE SEQUENCE</scope>
    <source>
        <strain evidence="1">BL</strain>
    </source>
</reference>
<keyword evidence="2" id="KW-1185">Reference proteome</keyword>
<protein>
    <recommendedName>
        <fullName evidence="3">EF-hand domain-containing protein</fullName>
    </recommendedName>
</protein>
<dbReference type="AlphaFoldDB" id="A0A9X3YL87"/>
<dbReference type="Proteomes" id="UP001139971">
    <property type="component" value="Unassembled WGS sequence"/>
</dbReference>
<name>A0A9X3YL87_9GAMM</name>
<proteinExistence type="predicted"/>
<dbReference type="EMBL" id="JAOVZO020000014">
    <property type="protein sequence ID" value="MDC8012768.1"/>
    <property type="molecule type" value="Genomic_DNA"/>
</dbReference>
<evidence type="ECO:0000313" key="2">
    <source>
        <dbReference type="Proteomes" id="UP001139971"/>
    </source>
</evidence>
<evidence type="ECO:0008006" key="3">
    <source>
        <dbReference type="Google" id="ProtNLM"/>
    </source>
</evidence>
<accession>A0A9X3YL87</accession>
<comment type="caution">
    <text evidence="1">The sequence shown here is derived from an EMBL/GenBank/DDBJ whole genome shotgun (WGS) entry which is preliminary data.</text>
</comment>
<gene>
    <name evidence="1" type="ORF">OD750_009435</name>
</gene>
<sequence>MQTTATTSKRSSCSPDSDADARLARAEFDAFRRQRFDATDANGTVDVEEYMQEFEDRVRQQLEQGRGGEIEATHPADQPGALIASCAANARRYAGLASPRAT</sequence>
<evidence type="ECO:0000313" key="1">
    <source>
        <dbReference type="EMBL" id="MDC8012768.1"/>
    </source>
</evidence>
<organism evidence="1 2">
    <name type="scientific">Tahibacter soli</name>
    <dbReference type="NCBI Taxonomy" id="2983605"/>
    <lineage>
        <taxon>Bacteria</taxon>
        <taxon>Pseudomonadati</taxon>
        <taxon>Pseudomonadota</taxon>
        <taxon>Gammaproteobacteria</taxon>
        <taxon>Lysobacterales</taxon>
        <taxon>Rhodanobacteraceae</taxon>
        <taxon>Tahibacter</taxon>
    </lineage>
</organism>
<dbReference type="RefSeq" id="WP_263544899.1">
    <property type="nucleotide sequence ID" value="NZ_JAOVZO020000014.1"/>
</dbReference>